<dbReference type="AlphaFoldDB" id="A0A5J4YX72"/>
<accession>A0A5J4YX72</accession>
<dbReference type="Pfam" id="PF08613">
    <property type="entry name" value="Cyclin"/>
    <property type="match status" value="1"/>
</dbReference>
<gene>
    <name evidence="1" type="ORF">FVE85_1617</name>
</gene>
<dbReference type="EMBL" id="VRMN01000003">
    <property type="protein sequence ID" value="KAA8495462.1"/>
    <property type="molecule type" value="Genomic_DNA"/>
</dbReference>
<evidence type="ECO:0000313" key="2">
    <source>
        <dbReference type="Proteomes" id="UP000324585"/>
    </source>
</evidence>
<dbReference type="OrthoDB" id="5671at2759"/>
<dbReference type="PANTHER" id="PTHR15615:SF108">
    <property type="entry name" value="PROTEIN CNPPD1"/>
    <property type="match status" value="1"/>
</dbReference>
<dbReference type="InterPro" id="IPR013922">
    <property type="entry name" value="Cyclin_PHO80-like"/>
</dbReference>
<dbReference type="GO" id="GO:0019901">
    <property type="term" value="F:protein kinase binding"/>
    <property type="evidence" value="ECO:0007669"/>
    <property type="project" value="InterPro"/>
</dbReference>
<dbReference type="PANTHER" id="PTHR15615">
    <property type="match status" value="1"/>
</dbReference>
<evidence type="ECO:0000313" key="1">
    <source>
        <dbReference type="EMBL" id="KAA8495462.1"/>
    </source>
</evidence>
<dbReference type="InterPro" id="IPR036915">
    <property type="entry name" value="Cyclin-like_sf"/>
</dbReference>
<sequence length="210" mass="23680">MAVTLVMAPHDSRAHEGKAADTIVAARQKTDQAQEQQVLEHDERAQFKAVPEGESDAYRERLVAKLCTILDLSRSQNVNMPPADSLESMFYSVTKQAFSLEFYIRRVVLYLPDCSASVFVAAVYYLAKLQAANPMLALNEMNIHRLFLTAVVVATKFAEDLGYSNGYVAKVGGIQSVKEMNRMEVVFLKFLEYNCFIEPEVYDEFAKLVF</sequence>
<organism evidence="1 2">
    <name type="scientific">Porphyridium purpureum</name>
    <name type="common">Red alga</name>
    <name type="synonym">Porphyridium cruentum</name>
    <dbReference type="NCBI Taxonomy" id="35688"/>
    <lineage>
        <taxon>Eukaryota</taxon>
        <taxon>Rhodophyta</taxon>
        <taxon>Bangiophyceae</taxon>
        <taxon>Porphyridiales</taxon>
        <taxon>Porphyridiaceae</taxon>
        <taxon>Porphyridium</taxon>
    </lineage>
</organism>
<name>A0A5J4YX72_PORPP</name>
<dbReference type="SUPFAM" id="SSF47954">
    <property type="entry name" value="Cyclin-like"/>
    <property type="match status" value="1"/>
</dbReference>
<dbReference type="Gene3D" id="1.10.472.10">
    <property type="entry name" value="Cyclin-like"/>
    <property type="match status" value="1"/>
</dbReference>
<protein>
    <submittedName>
        <fullName evidence="1">Cyclin-U4-1</fullName>
    </submittedName>
</protein>
<dbReference type="Proteomes" id="UP000324585">
    <property type="component" value="Unassembled WGS sequence"/>
</dbReference>
<proteinExistence type="predicted"/>
<dbReference type="OMA" id="NEMNIHR"/>
<dbReference type="CDD" id="cd20558">
    <property type="entry name" value="CYCLIN_ScPCL7-like"/>
    <property type="match status" value="1"/>
</dbReference>
<reference evidence="2" key="1">
    <citation type="journal article" date="2019" name="Nat. Commun.">
        <title>Expansion of phycobilisome linker gene families in mesophilic red algae.</title>
        <authorList>
            <person name="Lee J."/>
            <person name="Kim D."/>
            <person name="Bhattacharya D."/>
            <person name="Yoon H.S."/>
        </authorList>
    </citation>
    <scope>NUCLEOTIDE SEQUENCE [LARGE SCALE GENOMIC DNA]</scope>
    <source>
        <strain evidence="2">CCMP 1328</strain>
    </source>
</reference>
<comment type="caution">
    <text evidence="1">The sequence shown here is derived from an EMBL/GenBank/DDBJ whole genome shotgun (WGS) entry which is preliminary data.</text>
</comment>
<keyword evidence="2" id="KW-1185">Reference proteome</keyword>